<proteinExistence type="predicted"/>
<keyword evidence="3" id="KW-1185">Reference proteome</keyword>
<name>A0A9P6KKE3_9PLEO</name>
<evidence type="ECO:0000313" key="2">
    <source>
        <dbReference type="EMBL" id="KAF9729727.1"/>
    </source>
</evidence>
<accession>A0A9P6KKE3</accession>
<evidence type="ECO:0000256" key="1">
    <source>
        <dbReference type="SAM" id="MobiDB-lite"/>
    </source>
</evidence>
<reference evidence="2" key="1">
    <citation type="journal article" date="2020" name="Mol. Plant Microbe Interact.">
        <title>Genome Sequence of the Biocontrol Agent Coniothyrium minitans strain Conio (IMI 134523).</title>
        <authorList>
            <person name="Patel D."/>
            <person name="Shittu T.A."/>
            <person name="Baroncelli R."/>
            <person name="Muthumeenakshi S."/>
            <person name="Osborne T.H."/>
            <person name="Janganan T.K."/>
            <person name="Sreenivasaprasad S."/>
        </authorList>
    </citation>
    <scope>NUCLEOTIDE SEQUENCE</scope>
    <source>
        <strain evidence="2">Conio</strain>
    </source>
</reference>
<feature type="compositionally biased region" description="Basic residues" evidence="1">
    <location>
        <begin position="82"/>
        <end position="97"/>
    </location>
</feature>
<dbReference type="Proteomes" id="UP000756921">
    <property type="component" value="Unassembled WGS sequence"/>
</dbReference>
<sequence length="154" mass="16817">MDQRRRSTFGSALQRCVVVGLGSAGKMGRKWLTGIRAAAGKSGGAKQLCASQSSYAQPFGEGCQRPAAPTWARNEEEASLLHTRKGLMRTSRKRPRSSRGEQKTAPNCSARLPTKAHILIARPQKPLGRVLLVNLHWRKEVGLGRAGGRRRIHG</sequence>
<organism evidence="2 3">
    <name type="scientific">Paraphaeosphaeria minitans</name>
    <dbReference type="NCBI Taxonomy" id="565426"/>
    <lineage>
        <taxon>Eukaryota</taxon>
        <taxon>Fungi</taxon>
        <taxon>Dikarya</taxon>
        <taxon>Ascomycota</taxon>
        <taxon>Pezizomycotina</taxon>
        <taxon>Dothideomycetes</taxon>
        <taxon>Pleosporomycetidae</taxon>
        <taxon>Pleosporales</taxon>
        <taxon>Massarineae</taxon>
        <taxon>Didymosphaeriaceae</taxon>
        <taxon>Paraphaeosphaeria</taxon>
    </lineage>
</organism>
<comment type="caution">
    <text evidence="2">The sequence shown here is derived from an EMBL/GenBank/DDBJ whole genome shotgun (WGS) entry which is preliminary data.</text>
</comment>
<protein>
    <submittedName>
        <fullName evidence="2">Uncharacterized protein</fullName>
    </submittedName>
</protein>
<dbReference type="AlphaFoldDB" id="A0A9P6KKE3"/>
<dbReference type="EMBL" id="WJXW01000016">
    <property type="protein sequence ID" value="KAF9729727.1"/>
    <property type="molecule type" value="Genomic_DNA"/>
</dbReference>
<evidence type="ECO:0000313" key="3">
    <source>
        <dbReference type="Proteomes" id="UP000756921"/>
    </source>
</evidence>
<feature type="region of interest" description="Disordered" evidence="1">
    <location>
        <begin position="80"/>
        <end position="108"/>
    </location>
</feature>
<gene>
    <name evidence="2" type="ORF">PMIN01_12591</name>
</gene>